<dbReference type="SUPFAM" id="SSF55347">
    <property type="entry name" value="Glyceraldehyde-3-phosphate dehydrogenase-like, C-terminal domain"/>
    <property type="match status" value="1"/>
</dbReference>
<protein>
    <recommendedName>
        <fullName evidence="5 12">Homoserine dehydrogenase</fullName>
        <shortName evidence="12">HDH</shortName>
        <ecNumber evidence="5 12">1.1.1.3</ecNumber>
    </recommendedName>
</protein>
<evidence type="ECO:0000256" key="6">
    <source>
        <dbReference type="ARBA" id="ARBA00022605"/>
    </source>
</evidence>
<evidence type="ECO:0000256" key="3">
    <source>
        <dbReference type="ARBA" id="ARBA00005062"/>
    </source>
</evidence>
<dbReference type="PANTHER" id="PTHR43070:SF3">
    <property type="entry name" value="HOMOSERINE DEHYDROGENASE"/>
    <property type="match status" value="1"/>
</dbReference>
<feature type="binding site" evidence="14">
    <location>
        <position position="213"/>
    </location>
    <ligand>
        <name>L-homoserine</name>
        <dbReference type="ChEBI" id="CHEBI:57476"/>
    </ligand>
</feature>
<dbReference type="PROSITE" id="PS01042">
    <property type="entry name" value="HOMOSER_DHGENASE"/>
    <property type="match status" value="1"/>
</dbReference>
<dbReference type="UniPathway" id="UPA00051">
    <property type="reaction ID" value="UER00465"/>
</dbReference>
<sequence length="361" mass="38357">MTSKSVRVVLLGPGLVGRAVCNLLKSSRAIHAQRHGLKFDVVSLIDSSGYLAESKGIADETISSALAWKQSGKRMKDFQGGSAADMKSALSALDIDPSACVVDCTGTDATTPFLVESLGKGAGVVTANKKPMCCPFEMYKKMMETPTKIGFESTVGAGTPVVHTLNHIIASGDKIVKIQGALSGTLGYLMSGLQEGKAYSEVVKEAHKLGFTEPDPRDDLGGMDVARKALILSRLWGSHFEMKDVKVEPLFPERFASLDIPDFMAALPELDEEYAKQVQQAEKDGKALRYVASIDEKSCVVGLKAVEKESPLGRLSGSDNLVEFYTEIYGNKPVVVQGAGAGDAVTAVGIVGDLVRVALAK</sequence>
<feature type="binding site" evidence="14">
    <location>
        <position position="105"/>
    </location>
    <ligand>
        <name>NADPH</name>
        <dbReference type="ChEBI" id="CHEBI:57783"/>
    </ligand>
</feature>
<feature type="domain" description="Aspartate/homoserine dehydrogenase NAD-binding" evidence="18">
    <location>
        <begin position="12"/>
        <end position="143"/>
    </location>
</feature>
<comment type="cofactor">
    <cofactor evidence="1">
        <name>a metal cation</name>
        <dbReference type="ChEBI" id="CHEBI:25213"/>
    </cofactor>
</comment>
<dbReference type="GO" id="GO:0004412">
    <property type="term" value="F:homoserine dehydrogenase activity"/>
    <property type="evidence" value="ECO:0007669"/>
    <property type="project" value="UniProtKB-EC"/>
</dbReference>
<evidence type="ECO:0000256" key="12">
    <source>
        <dbReference type="PIRNR" id="PIRNR036497"/>
    </source>
</evidence>
<comment type="similarity">
    <text evidence="4 12 16">Belongs to the homoserine dehydrogenase family.</text>
</comment>
<keyword evidence="10 12" id="KW-0486">Methionine biosynthesis</keyword>
<dbReference type="InterPro" id="IPR011147">
    <property type="entry name" value="Bifunc_Aspkin/hSer_DH"/>
</dbReference>
<evidence type="ECO:0000256" key="15">
    <source>
        <dbReference type="RuleBase" id="RU000579"/>
    </source>
</evidence>
<evidence type="ECO:0000256" key="11">
    <source>
        <dbReference type="ARBA" id="ARBA00048841"/>
    </source>
</evidence>
<dbReference type="GO" id="GO:0009086">
    <property type="term" value="P:methionine biosynthetic process"/>
    <property type="evidence" value="ECO:0007669"/>
    <property type="project" value="UniProtKB-KW"/>
</dbReference>
<dbReference type="PANTHER" id="PTHR43070">
    <property type="match status" value="1"/>
</dbReference>
<evidence type="ECO:0000256" key="1">
    <source>
        <dbReference type="ARBA" id="ARBA00001920"/>
    </source>
</evidence>
<comment type="pathway">
    <text evidence="2 15">Amino-acid biosynthesis; L-threonine biosynthesis; L-threonine from L-aspartate: step 3/5.</text>
</comment>
<proteinExistence type="inferred from homology"/>
<reference evidence="19" key="1">
    <citation type="submission" date="2021-01" db="EMBL/GenBank/DDBJ databases">
        <authorList>
            <person name="Corre E."/>
            <person name="Pelletier E."/>
            <person name="Niang G."/>
            <person name="Scheremetjew M."/>
            <person name="Finn R."/>
            <person name="Kale V."/>
            <person name="Holt S."/>
            <person name="Cochrane G."/>
            <person name="Meng A."/>
            <person name="Brown T."/>
            <person name="Cohen L."/>
        </authorList>
    </citation>
    <scope>NUCLEOTIDE SEQUENCE</scope>
    <source>
        <strain evidence="19">CCMP2058</strain>
    </source>
</reference>
<dbReference type="Gene3D" id="3.30.360.10">
    <property type="entry name" value="Dihydrodipicolinate Reductase, domain 2"/>
    <property type="match status" value="1"/>
</dbReference>
<keyword evidence="9 12" id="KW-0560">Oxidoreductase</keyword>
<dbReference type="FunFam" id="3.30.360.10:FF:000006">
    <property type="entry name" value="Bifunctional aspartokinase/homoserine dehydrogenase"/>
    <property type="match status" value="1"/>
</dbReference>
<dbReference type="InterPro" id="IPR001342">
    <property type="entry name" value="HDH_cat"/>
</dbReference>
<dbReference type="InterPro" id="IPR005106">
    <property type="entry name" value="Asp/hSer_DH_NAD-bd"/>
</dbReference>
<dbReference type="PIRSF" id="PIRSF036497">
    <property type="entry name" value="HDH_short"/>
    <property type="match status" value="1"/>
</dbReference>
<dbReference type="GO" id="GO:0009088">
    <property type="term" value="P:threonine biosynthetic process"/>
    <property type="evidence" value="ECO:0007669"/>
    <property type="project" value="UniProtKB-UniPathway"/>
</dbReference>
<dbReference type="EC" id="1.1.1.3" evidence="5 12"/>
<evidence type="ECO:0000256" key="7">
    <source>
        <dbReference type="ARBA" id="ARBA00022697"/>
    </source>
</evidence>
<feature type="binding site" evidence="14">
    <location>
        <position position="129"/>
    </location>
    <ligand>
        <name>NADPH</name>
        <dbReference type="ChEBI" id="CHEBI:57783"/>
    </ligand>
</feature>
<dbReference type="EMBL" id="HBEM01016366">
    <property type="protein sequence ID" value="CAD8452124.1"/>
    <property type="molecule type" value="Transcribed_RNA"/>
</dbReference>
<comment type="catalytic activity">
    <reaction evidence="11">
        <text>L-homoserine + NADP(+) = L-aspartate 4-semialdehyde + NADPH + H(+)</text>
        <dbReference type="Rhea" id="RHEA:15761"/>
        <dbReference type="ChEBI" id="CHEBI:15378"/>
        <dbReference type="ChEBI" id="CHEBI:57476"/>
        <dbReference type="ChEBI" id="CHEBI:57783"/>
        <dbReference type="ChEBI" id="CHEBI:58349"/>
        <dbReference type="ChEBI" id="CHEBI:537519"/>
        <dbReference type="EC" id="1.1.1.3"/>
    </reaction>
    <physiologicalReaction direction="right-to-left" evidence="11">
        <dbReference type="Rhea" id="RHEA:15763"/>
    </physiologicalReaction>
</comment>
<name>A0A7S0H0S2_9EUKA</name>
<keyword evidence="8 12" id="KW-0521">NADP</keyword>
<dbReference type="Pfam" id="PF00742">
    <property type="entry name" value="Homoserine_dh"/>
    <property type="match status" value="1"/>
</dbReference>
<accession>A0A7S0H0S2</accession>
<dbReference type="GO" id="GO:0050661">
    <property type="term" value="F:NADP binding"/>
    <property type="evidence" value="ECO:0007669"/>
    <property type="project" value="InterPro"/>
</dbReference>
<evidence type="ECO:0000256" key="10">
    <source>
        <dbReference type="ARBA" id="ARBA00023167"/>
    </source>
</evidence>
<feature type="binding site" evidence="14">
    <location>
        <begin position="12"/>
        <end position="17"/>
    </location>
    <ligand>
        <name>NADP(+)</name>
        <dbReference type="ChEBI" id="CHEBI:58349"/>
    </ligand>
</feature>
<evidence type="ECO:0000256" key="9">
    <source>
        <dbReference type="ARBA" id="ARBA00023002"/>
    </source>
</evidence>
<dbReference type="InterPro" id="IPR036291">
    <property type="entry name" value="NAD(P)-bd_dom_sf"/>
</dbReference>
<evidence type="ECO:0000259" key="17">
    <source>
        <dbReference type="Pfam" id="PF00742"/>
    </source>
</evidence>
<feature type="active site" description="Proton donor" evidence="13">
    <location>
        <position position="228"/>
    </location>
</feature>
<evidence type="ECO:0000313" key="19">
    <source>
        <dbReference type="EMBL" id="CAD8452124.1"/>
    </source>
</evidence>
<evidence type="ECO:0000256" key="2">
    <source>
        <dbReference type="ARBA" id="ARBA00005056"/>
    </source>
</evidence>
<evidence type="ECO:0000256" key="13">
    <source>
        <dbReference type="PIRSR" id="PIRSR036497-1"/>
    </source>
</evidence>
<feature type="domain" description="Homoserine dehydrogenase catalytic" evidence="17">
    <location>
        <begin position="160"/>
        <end position="355"/>
    </location>
</feature>
<dbReference type="UniPathway" id="UPA00050">
    <property type="reaction ID" value="UER00063"/>
</dbReference>
<evidence type="ECO:0000256" key="16">
    <source>
        <dbReference type="RuleBase" id="RU004171"/>
    </source>
</evidence>
<organism evidence="19">
    <name type="scientific">Amorphochlora amoebiformis</name>
    <dbReference type="NCBI Taxonomy" id="1561963"/>
    <lineage>
        <taxon>Eukaryota</taxon>
        <taxon>Sar</taxon>
        <taxon>Rhizaria</taxon>
        <taxon>Cercozoa</taxon>
        <taxon>Chlorarachniophyceae</taxon>
        <taxon>Amorphochlora</taxon>
    </lineage>
</organism>
<dbReference type="SUPFAM" id="SSF51735">
    <property type="entry name" value="NAD(P)-binding Rossmann-fold domains"/>
    <property type="match status" value="1"/>
</dbReference>
<dbReference type="AlphaFoldDB" id="A0A7S0H0S2"/>
<evidence type="ECO:0000256" key="14">
    <source>
        <dbReference type="PIRSR" id="PIRSR036497-2"/>
    </source>
</evidence>
<dbReference type="InterPro" id="IPR019811">
    <property type="entry name" value="HDH_CS"/>
</dbReference>
<dbReference type="InterPro" id="IPR022697">
    <property type="entry name" value="HDH_short"/>
</dbReference>
<keyword evidence="7 12" id="KW-0791">Threonine biosynthesis</keyword>
<evidence type="ECO:0000259" key="18">
    <source>
        <dbReference type="Pfam" id="PF03447"/>
    </source>
</evidence>
<evidence type="ECO:0000256" key="8">
    <source>
        <dbReference type="ARBA" id="ARBA00022857"/>
    </source>
</evidence>
<evidence type="ECO:0000256" key="4">
    <source>
        <dbReference type="ARBA" id="ARBA00006753"/>
    </source>
</evidence>
<evidence type="ECO:0000256" key="5">
    <source>
        <dbReference type="ARBA" id="ARBA00013213"/>
    </source>
</evidence>
<keyword evidence="6 12" id="KW-0028">Amino-acid biosynthesis</keyword>
<dbReference type="Pfam" id="PF03447">
    <property type="entry name" value="NAD_binding_3"/>
    <property type="match status" value="1"/>
</dbReference>
<dbReference type="Gene3D" id="3.40.50.720">
    <property type="entry name" value="NAD(P)-binding Rossmann-like Domain"/>
    <property type="match status" value="1"/>
</dbReference>
<gene>
    <name evidence="19" type="ORF">LAMO00422_LOCUS11254</name>
</gene>
<comment type="pathway">
    <text evidence="3 15">Amino-acid biosynthesis; L-methionine biosynthesis via de novo pathway; L-homoserine from L-aspartate: step 3/3.</text>
</comment>